<dbReference type="NCBIfam" id="TIGR01892">
    <property type="entry name" value="AcOrn-deacetyl"/>
    <property type="match status" value="1"/>
</dbReference>
<dbReference type="InterPro" id="IPR011650">
    <property type="entry name" value="Peptidase_M20_dimer"/>
</dbReference>
<evidence type="ECO:0000256" key="4">
    <source>
        <dbReference type="ARBA" id="ARBA00022571"/>
    </source>
</evidence>
<reference evidence="11 12" key="1">
    <citation type="submission" date="2023-01" db="EMBL/GenBank/DDBJ databases">
        <title>Thalassococcus onchidii sp. nov., isolated from a marine invertebrate from the South China Sea.</title>
        <authorList>
            <person name="Xu S."/>
            <person name="Liu Z."/>
            <person name="Xu Y."/>
        </authorList>
    </citation>
    <scope>NUCLEOTIDE SEQUENCE [LARGE SCALE GENOMIC DNA]</scope>
    <source>
        <strain evidence="11 12">KCTC 32084</strain>
    </source>
</reference>
<sequence>MSRTLELLDRLIAFPTVSHTSNLDLIDWAHGLLRDAGFAVTPIPSADGSKAGLHARIGPEGPGGICLSGHTDVVPTDGQHWTRDPFTLTGTDTHVFGRGTTDMKGFLASTLALAERAGNQPLNAPLSLVLSYDEEVGCVGIQHMLPALAPLLGQPRLVVVGEPTSMQVATGHKGKAAFDVTCHGQAGHSALAPAFVNAIHVAADFVQRIRALQDRVACAAKDDAYSIPYSTLHVGQIRGGRALNIVPDQVTLAMEARHLAETPLQDIKTEIQAIADQVSIGYPDVPPLTVEQITAYPGLETDAAGDAVCLAQALAGSAKTTKVPFGTEAGFFAELGLDTVVVGPGDMSTDGHKPDEGLRKTELSACDAMMDRVLQALC</sequence>
<comment type="caution">
    <text evidence="11">The sequence shown here is derived from an EMBL/GenBank/DDBJ whole genome shotgun (WGS) entry which is preliminary data.</text>
</comment>
<evidence type="ECO:0000256" key="1">
    <source>
        <dbReference type="ARBA" id="ARBA00001947"/>
    </source>
</evidence>
<keyword evidence="7 11" id="KW-0378">Hydrolase</keyword>
<gene>
    <name evidence="11" type="primary">argE</name>
    <name evidence="11" type="ORF">PFY00_14640</name>
</gene>
<evidence type="ECO:0000313" key="12">
    <source>
        <dbReference type="Proteomes" id="UP001210720"/>
    </source>
</evidence>
<accession>A0ABT4XVI4</accession>
<evidence type="ECO:0000256" key="5">
    <source>
        <dbReference type="ARBA" id="ARBA00022605"/>
    </source>
</evidence>
<dbReference type="EC" id="3.5.1.16" evidence="11"/>
<name>A0ABT4XVI4_9RHOB</name>
<dbReference type="Pfam" id="PF07687">
    <property type="entry name" value="M20_dimer"/>
    <property type="match status" value="1"/>
</dbReference>
<evidence type="ECO:0000256" key="2">
    <source>
        <dbReference type="ARBA" id="ARBA00005691"/>
    </source>
</evidence>
<comment type="similarity">
    <text evidence="2">Belongs to the peptidase M20A family. ArgE subfamily.</text>
</comment>
<dbReference type="SUPFAM" id="SSF53187">
    <property type="entry name" value="Zn-dependent exopeptidases"/>
    <property type="match status" value="1"/>
</dbReference>
<keyword evidence="12" id="KW-1185">Reference proteome</keyword>
<dbReference type="CDD" id="cd03894">
    <property type="entry name" value="M20_ArgE"/>
    <property type="match status" value="1"/>
</dbReference>
<evidence type="ECO:0000313" key="11">
    <source>
        <dbReference type="EMBL" id="MDA7425969.1"/>
    </source>
</evidence>
<protein>
    <submittedName>
        <fullName evidence="11">Acetylornithine deacetylase</fullName>
        <ecNumber evidence="11">3.5.1.16</ecNumber>
    </submittedName>
</protein>
<dbReference type="NCBIfam" id="NF005710">
    <property type="entry name" value="PRK07522.1"/>
    <property type="match status" value="1"/>
</dbReference>
<dbReference type="Gene3D" id="3.30.70.360">
    <property type="match status" value="1"/>
</dbReference>
<keyword evidence="6" id="KW-0479">Metal-binding</keyword>
<keyword evidence="9" id="KW-0170">Cobalt</keyword>
<dbReference type="RefSeq" id="WP_271433326.1">
    <property type="nucleotide sequence ID" value="NZ_JAQIOY010000006.1"/>
</dbReference>
<organism evidence="11 12">
    <name type="scientific">Thalassococcus lentus</name>
    <dbReference type="NCBI Taxonomy" id="1210524"/>
    <lineage>
        <taxon>Bacteria</taxon>
        <taxon>Pseudomonadati</taxon>
        <taxon>Pseudomonadota</taxon>
        <taxon>Alphaproteobacteria</taxon>
        <taxon>Rhodobacterales</taxon>
        <taxon>Roseobacteraceae</taxon>
        <taxon>Thalassococcus</taxon>
    </lineage>
</organism>
<evidence type="ECO:0000259" key="10">
    <source>
        <dbReference type="Pfam" id="PF07687"/>
    </source>
</evidence>
<keyword evidence="4" id="KW-0055">Arginine biosynthesis</keyword>
<dbReference type="InterPro" id="IPR010169">
    <property type="entry name" value="AcOrn-deacetyl"/>
</dbReference>
<dbReference type="Proteomes" id="UP001210720">
    <property type="component" value="Unassembled WGS sequence"/>
</dbReference>
<keyword evidence="3" id="KW-0963">Cytoplasm</keyword>
<dbReference type="Gene3D" id="3.40.630.10">
    <property type="entry name" value="Zn peptidases"/>
    <property type="match status" value="1"/>
</dbReference>
<dbReference type="GO" id="GO:0008777">
    <property type="term" value="F:acetylornithine deacetylase activity"/>
    <property type="evidence" value="ECO:0007669"/>
    <property type="project" value="UniProtKB-EC"/>
</dbReference>
<feature type="domain" description="Peptidase M20 dimerisation" evidence="10">
    <location>
        <begin position="170"/>
        <end position="279"/>
    </location>
</feature>
<dbReference type="InterPro" id="IPR036264">
    <property type="entry name" value="Bact_exopeptidase_dim_dom"/>
</dbReference>
<evidence type="ECO:0000256" key="6">
    <source>
        <dbReference type="ARBA" id="ARBA00022723"/>
    </source>
</evidence>
<dbReference type="PANTHER" id="PTHR43808:SF31">
    <property type="entry name" value="N-ACETYL-L-CITRULLINE DEACETYLASE"/>
    <property type="match status" value="1"/>
</dbReference>
<evidence type="ECO:0000256" key="8">
    <source>
        <dbReference type="ARBA" id="ARBA00022833"/>
    </source>
</evidence>
<evidence type="ECO:0000256" key="9">
    <source>
        <dbReference type="ARBA" id="ARBA00023285"/>
    </source>
</evidence>
<keyword evidence="5" id="KW-0028">Amino-acid biosynthesis</keyword>
<dbReference type="PROSITE" id="PS00759">
    <property type="entry name" value="ARGE_DAPE_CPG2_2"/>
    <property type="match status" value="1"/>
</dbReference>
<dbReference type="PANTHER" id="PTHR43808">
    <property type="entry name" value="ACETYLORNITHINE DEACETYLASE"/>
    <property type="match status" value="1"/>
</dbReference>
<dbReference type="Pfam" id="PF01546">
    <property type="entry name" value="Peptidase_M20"/>
    <property type="match status" value="1"/>
</dbReference>
<comment type="cofactor">
    <cofactor evidence="1">
        <name>Zn(2+)</name>
        <dbReference type="ChEBI" id="CHEBI:29105"/>
    </cofactor>
</comment>
<dbReference type="EMBL" id="JAQIOY010000006">
    <property type="protein sequence ID" value="MDA7425969.1"/>
    <property type="molecule type" value="Genomic_DNA"/>
</dbReference>
<dbReference type="InterPro" id="IPR001261">
    <property type="entry name" value="ArgE/DapE_CS"/>
</dbReference>
<dbReference type="InterPro" id="IPR002933">
    <property type="entry name" value="Peptidase_M20"/>
</dbReference>
<evidence type="ECO:0000256" key="3">
    <source>
        <dbReference type="ARBA" id="ARBA00022490"/>
    </source>
</evidence>
<dbReference type="InterPro" id="IPR050072">
    <property type="entry name" value="Peptidase_M20A"/>
</dbReference>
<keyword evidence="8" id="KW-0862">Zinc</keyword>
<evidence type="ECO:0000256" key="7">
    <source>
        <dbReference type="ARBA" id="ARBA00022801"/>
    </source>
</evidence>
<dbReference type="SUPFAM" id="SSF55031">
    <property type="entry name" value="Bacterial exopeptidase dimerisation domain"/>
    <property type="match status" value="1"/>
</dbReference>
<proteinExistence type="inferred from homology"/>